<sequence>MKKERKGAAVYIRFAIFIVVCAALGAAAGFFAAMAGENLPESAADLAGALTALGTWWFVPGYVLLVACTVCYLRGKALLPQAEAEDAAFREADRRLCLALIFSGASMVWLFIALAMSVLELMSGGDSLLLLSCTVVQLVWTTTAQAVIIKAAKVIHPEKRGNIFDTGFQKDWYNSCDEAERQQIGQCGYFSFRVMSILFPLAMLLLILLAVGGVAQPGWILLVGGLWMAQQVSYQCMAYRLDHGKNGR</sequence>
<feature type="transmembrane region" description="Helical" evidence="1">
    <location>
        <begin position="55"/>
        <end position="75"/>
    </location>
</feature>
<reference evidence="2 3" key="2">
    <citation type="submission" date="2007-06" db="EMBL/GenBank/DDBJ databases">
        <title>Draft genome sequence of Pseudoflavonifractor capillosus ATCC 29799.</title>
        <authorList>
            <person name="Sudarsanam P."/>
            <person name="Ley R."/>
            <person name="Guruge J."/>
            <person name="Turnbaugh P.J."/>
            <person name="Mahowald M."/>
            <person name="Liep D."/>
            <person name="Gordon J."/>
        </authorList>
    </citation>
    <scope>NUCLEOTIDE SEQUENCE [LARGE SCALE GENOMIC DNA]</scope>
    <source>
        <strain evidence="2 3">ATCC 29799</strain>
    </source>
</reference>
<accession>A6NRB9</accession>
<organism evidence="2 3">
    <name type="scientific">Pseudoflavonifractor capillosus ATCC 29799</name>
    <dbReference type="NCBI Taxonomy" id="411467"/>
    <lineage>
        <taxon>Bacteria</taxon>
        <taxon>Bacillati</taxon>
        <taxon>Bacillota</taxon>
        <taxon>Clostridia</taxon>
        <taxon>Eubacteriales</taxon>
        <taxon>Oscillospiraceae</taxon>
        <taxon>Pseudoflavonifractor</taxon>
    </lineage>
</organism>
<dbReference type="eggNOG" id="ENOG5032T9Z">
    <property type="taxonomic scope" value="Bacteria"/>
</dbReference>
<keyword evidence="1" id="KW-1133">Transmembrane helix</keyword>
<dbReference type="STRING" id="411467.BACCAP_00747"/>
<proteinExistence type="predicted"/>
<evidence type="ECO:0000313" key="2">
    <source>
        <dbReference type="EMBL" id="EDN01615.1"/>
    </source>
</evidence>
<feature type="transmembrane region" description="Helical" evidence="1">
    <location>
        <begin position="12"/>
        <end position="35"/>
    </location>
</feature>
<reference evidence="2 3" key="1">
    <citation type="submission" date="2007-04" db="EMBL/GenBank/DDBJ databases">
        <authorList>
            <person name="Fulton L."/>
            <person name="Clifton S."/>
            <person name="Fulton B."/>
            <person name="Xu J."/>
            <person name="Minx P."/>
            <person name="Pepin K.H."/>
            <person name="Johnson M."/>
            <person name="Thiruvilangam P."/>
            <person name="Bhonagiri V."/>
            <person name="Nash W.E."/>
            <person name="Mardis E.R."/>
            <person name="Wilson R.K."/>
        </authorList>
    </citation>
    <scope>NUCLEOTIDE SEQUENCE [LARGE SCALE GENOMIC DNA]</scope>
    <source>
        <strain evidence="2 3">ATCC 29799</strain>
    </source>
</reference>
<feature type="transmembrane region" description="Helical" evidence="1">
    <location>
        <begin position="96"/>
        <end position="116"/>
    </location>
</feature>
<evidence type="ECO:0000313" key="3">
    <source>
        <dbReference type="Proteomes" id="UP000003639"/>
    </source>
</evidence>
<dbReference type="EMBL" id="AAXG02000005">
    <property type="protein sequence ID" value="EDN01615.1"/>
    <property type="molecule type" value="Genomic_DNA"/>
</dbReference>
<keyword evidence="3" id="KW-1185">Reference proteome</keyword>
<feature type="transmembrane region" description="Helical" evidence="1">
    <location>
        <begin position="190"/>
        <end position="212"/>
    </location>
</feature>
<keyword evidence="1" id="KW-0472">Membrane</keyword>
<dbReference type="Proteomes" id="UP000003639">
    <property type="component" value="Unassembled WGS sequence"/>
</dbReference>
<dbReference type="RefSeq" id="WP_006571296.1">
    <property type="nucleotide sequence ID" value="NZ_AAXG02000005.1"/>
</dbReference>
<evidence type="ECO:0000256" key="1">
    <source>
        <dbReference type="SAM" id="Phobius"/>
    </source>
</evidence>
<keyword evidence="1" id="KW-0812">Transmembrane</keyword>
<evidence type="ECO:0008006" key="4">
    <source>
        <dbReference type="Google" id="ProtNLM"/>
    </source>
</evidence>
<feature type="transmembrane region" description="Helical" evidence="1">
    <location>
        <begin position="128"/>
        <end position="149"/>
    </location>
</feature>
<dbReference type="OrthoDB" id="1777828at2"/>
<name>A6NRB9_9FIRM</name>
<protein>
    <recommendedName>
        <fullName evidence="4">DUF3169 domain-containing protein</fullName>
    </recommendedName>
</protein>
<gene>
    <name evidence="2" type="ORF">BACCAP_00747</name>
</gene>
<comment type="caution">
    <text evidence="2">The sequence shown here is derived from an EMBL/GenBank/DDBJ whole genome shotgun (WGS) entry which is preliminary data.</text>
</comment>
<dbReference type="AlphaFoldDB" id="A6NRB9"/>